<dbReference type="CDD" id="cd06550">
    <property type="entry name" value="TM_ABC_iron-siderophores_like"/>
    <property type="match status" value="1"/>
</dbReference>
<name>A0AAI8DF60_MAMSC</name>
<dbReference type="PANTHER" id="PTHR30472">
    <property type="entry name" value="FERRIC ENTEROBACTIN TRANSPORT SYSTEM PERMEASE PROTEIN"/>
    <property type="match status" value="1"/>
</dbReference>
<evidence type="ECO:0000256" key="4">
    <source>
        <dbReference type="ARBA" id="ARBA00022448"/>
    </source>
</evidence>
<dbReference type="GO" id="GO:0022857">
    <property type="term" value="F:transmembrane transporter activity"/>
    <property type="evidence" value="ECO:0007669"/>
    <property type="project" value="InterPro"/>
</dbReference>
<organism evidence="14 15">
    <name type="scientific">Mammaliicoccus sciuri</name>
    <name type="common">Staphylococcus sciuri</name>
    <dbReference type="NCBI Taxonomy" id="1296"/>
    <lineage>
        <taxon>Bacteria</taxon>
        <taxon>Bacillati</taxon>
        <taxon>Bacillota</taxon>
        <taxon>Bacilli</taxon>
        <taxon>Bacillales</taxon>
        <taxon>Staphylococcaceae</taxon>
        <taxon>Mammaliicoccus</taxon>
    </lineage>
</organism>
<keyword evidence="7 13" id="KW-1133">Transmembrane helix</keyword>
<keyword evidence="5" id="KW-1003">Cell membrane</keyword>
<dbReference type="InterPro" id="IPR037294">
    <property type="entry name" value="ABC_BtuC-like"/>
</dbReference>
<evidence type="ECO:0000256" key="10">
    <source>
        <dbReference type="ARBA" id="ARBA00025320"/>
    </source>
</evidence>
<evidence type="ECO:0000256" key="12">
    <source>
        <dbReference type="ARBA" id="ARBA00031465"/>
    </source>
</evidence>
<dbReference type="PANTHER" id="PTHR30472:SF21">
    <property type="entry name" value="HEME-IRON TRANSPORT SYSTEM PERMEASE PROTEIN ISDF-RELATED"/>
    <property type="match status" value="1"/>
</dbReference>
<proteinExistence type="inferred from homology"/>
<dbReference type="KEGG" id="sscu:CEP64_00975"/>
<comment type="function">
    <text evidence="10">Part of the binding-protein-dependent transport system for heme-iron. Responsible for the translocation of the substrate across the membrane.</text>
</comment>
<evidence type="ECO:0000256" key="7">
    <source>
        <dbReference type="ARBA" id="ARBA00022989"/>
    </source>
</evidence>
<dbReference type="SUPFAM" id="SSF81345">
    <property type="entry name" value="ABC transporter involved in vitamin B12 uptake, BtuC"/>
    <property type="match status" value="1"/>
</dbReference>
<reference evidence="15" key="1">
    <citation type="submission" date="2017-06" db="EMBL/GenBank/DDBJ databases">
        <title>FDA dAtabase for Regulatory Grade micrObial Sequences (FDA-ARGOS): Supporting development and validation of Infectious Disease Dx tests.</title>
        <authorList>
            <person name="Goldberg B."/>
            <person name="Campos J."/>
            <person name="Tallon L."/>
            <person name="Sadzewicz L."/>
            <person name="Sengamalay N."/>
            <person name="Ott S."/>
            <person name="Godinez A."/>
            <person name="Nagaraj S."/>
            <person name="Vavikolanu K."/>
            <person name="Nadendla S."/>
            <person name="George J."/>
            <person name="Geyer C."/>
            <person name="Sichtig H."/>
        </authorList>
    </citation>
    <scope>NUCLEOTIDE SEQUENCE [LARGE SCALE GENOMIC DNA]</scope>
    <source>
        <strain evidence="15">FDAARGOS_285</strain>
    </source>
</reference>
<feature type="transmembrane region" description="Helical" evidence="13">
    <location>
        <begin position="140"/>
        <end position="161"/>
    </location>
</feature>
<dbReference type="GO" id="GO:0005886">
    <property type="term" value="C:plasma membrane"/>
    <property type="evidence" value="ECO:0007669"/>
    <property type="project" value="UniProtKB-SubCell"/>
</dbReference>
<dbReference type="Gene3D" id="1.10.3470.10">
    <property type="entry name" value="ABC transporter involved in vitamin B12 uptake, BtuC"/>
    <property type="match status" value="1"/>
</dbReference>
<evidence type="ECO:0000256" key="9">
    <source>
        <dbReference type="ARBA" id="ARBA00023136"/>
    </source>
</evidence>
<dbReference type="Pfam" id="PF01032">
    <property type="entry name" value="FecCD"/>
    <property type="match status" value="1"/>
</dbReference>
<dbReference type="GO" id="GO:0033214">
    <property type="term" value="P:siderophore-iron import into cell"/>
    <property type="evidence" value="ECO:0007669"/>
    <property type="project" value="TreeGrafter"/>
</dbReference>
<dbReference type="RefSeq" id="WP_058592238.1">
    <property type="nucleotide sequence ID" value="NZ_CP022046.2"/>
</dbReference>
<keyword evidence="9 13" id="KW-0472">Membrane</keyword>
<evidence type="ECO:0000256" key="2">
    <source>
        <dbReference type="ARBA" id="ARBA00007935"/>
    </source>
</evidence>
<evidence type="ECO:0000256" key="3">
    <source>
        <dbReference type="ARBA" id="ARBA00018524"/>
    </source>
</evidence>
<feature type="transmembrane region" description="Helical" evidence="13">
    <location>
        <begin position="87"/>
        <end position="106"/>
    </location>
</feature>
<feature type="transmembrane region" description="Helical" evidence="13">
    <location>
        <begin position="7"/>
        <end position="24"/>
    </location>
</feature>
<feature type="transmembrane region" description="Helical" evidence="13">
    <location>
        <begin position="224"/>
        <end position="246"/>
    </location>
</feature>
<evidence type="ECO:0000313" key="15">
    <source>
        <dbReference type="Proteomes" id="UP000197058"/>
    </source>
</evidence>
<sequence>MKKYSQLTFWIMLCMLVITIYISLVSGKLPLSIEQIITKLTTGTEPQVDAVIDLRMPRIFIALFVGAALSVSGALLQAVLQNPLAEANIIGVTSGALVARGVILIFLPTLYFYLPIFVFIGGVIPFLILFLLVSRYQITPIRLILVGVAIYAMLNGVIELLSMSPVMQLPTGLTMKVWQDVYIIAVTSTIGIIFALMLVNKVNLLSFENKQAHNIGFNITKYRLIIGLVAVFLASSATAIVGQLAFVGLIVPHIIRRIVGTNYKKVIPYSIIFGAWLVLLADTVGRTIAPPLEIPASTITTVVGGPFLIYLICKGAYVHANRER</sequence>
<evidence type="ECO:0000256" key="1">
    <source>
        <dbReference type="ARBA" id="ARBA00004651"/>
    </source>
</evidence>
<keyword evidence="6 13" id="KW-0812">Transmembrane</keyword>
<dbReference type="Proteomes" id="UP000197058">
    <property type="component" value="Chromosome"/>
</dbReference>
<evidence type="ECO:0000313" key="14">
    <source>
        <dbReference type="EMBL" id="ASE33219.1"/>
    </source>
</evidence>
<evidence type="ECO:0000256" key="8">
    <source>
        <dbReference type="ARBA" id="ARBA00023004"/>
    </source>
</evidence>
<feature type="transmembrane region" description="Helical" evidence="13">
    <location>
        <begin position="59"/>
        <end position="80"/>
    </location>
</feature>
<feature type="transmembrane region" description="Helical" evidence="13">
    <location>
        <begin position="296"/>
        <end position="317"/>
    </location>
</feature>
<feature type="transmembrane region" description="Helical" evidence="13">
    <location>
        <begin position="112"/>
        <end position="133"/>
    </location>
</feature>
<evidence type="ECO:0000256" key="13">
    <source>
        <dbReference type="SAM" id="Phobius"/>
    </source>
</evidence>
<comment type="subcellular location">
    <subcellularLocation>
        <location evidence="1">Cell membrane</location>
        <topology evidence="1">Multi-pass membrane protein</topology>
    </subcellularLocation>
</comment>
<comment type="similarity">
    <text evidence="2">Belongs to the binding-protein-dependent transport system permease family. FecCD subfamily.</text>
</comment>
<evidence type="ECO:0000256" key="5">
    <source>
        <dbReference type="ARBA" id="ARBA00022475"/>
    </source>
</evidence>
<gene>
    <name evidence="14" type="ORF">CEP64_00975</name>
</gene>
<dbReference type="InterPro" id="IPR000522">
    <property type="entry name" value="ABC_transptr_permease_BtuC"/>
</dbReference>
<accession>A0AAI8DF60</accession>
<dbReference type="EMBL" id="CP022046">
    <property type="protein sequence ID" value="ASE33219.1"/>
    <property type="molecule type" value="Genomic_DNA"/>
</dbReference>
<keyword evidence="8" id="KW-0408">Iron</keyword>
<feature type="transmembrane region" description="Helical" evidence="13">
    <location>
        <begin position="181"/>
        <end position="203"/>
    </location>
</feature>
<dbReference type="FunFam" id="1.10.3470.10:FF:000001">
    <property type="entry name" value="Vitamin B12 ABC transporter permease BtuC"/>
    <property type="match status" value="1"/>
</dbReference>
<evidence type="ECO:0000256" key="6">
    <source>
        <dbReference type="ARBA" id="ARBA00022692"/>
    </source>
</evidence>
<keyword evidence="4" id="KW-0813">Transport</keyword>
<dbReference type="AlphaFoldDB" id="A0AAI8DF60"/>
<evidence type="ECO:0000256" key="11">
    <source>
        <dbReference type="ARBA" id="ARBA00031149"/>
    </source>
</evidence>
<protein>
    <recommendedName>
        <fullName evidence="3">Probable heme-iron transport system permease protein IsdF</fullName>
    </recommendedName>
    <alternativeName>
        <fullName evidence="12">Iron-regulated surface determinant protein F</fullName>
    </alternativeName>
    <alternativeName>
        <fullName evidence="11">Staphylococcal iron-regulated protein G</fullName>
    </alternativeName>
</protein>